<reference evidence="7" key="1">
    <citation type="journal article" date="2014" name="Int. J. Syst. Evol. Microbiol.">
        <title>Complete genome of a new Firmicutes species belonging to the dominant human colonic microbiota ('Ruminococcus bicirculans') reveals two chromosomes and a selective capacity to utilize plant glucans.</title>
        <authorList>
            <consortium name="NISC Comparative Sequencing Program"/>
            <person name="Wegmann U."/>
            <person name="Louis P."/>
            <person name="Goesmann A."/>
            <person name="Henrissat B."/>
            <person name="Duncan S.H."/>
            <person name="Flint H.J."/>
        </authorList>
    </citation>
    <scope>NUCLEOTIDE SEQUENCE</scope>
    <source>
        <strain evidence="7">VKM Ac-1246</strain>
    </source>
</reference>
<dbReference type="RefSeq" id="WP_189117129.1">
    <property type="nucleotide sequence ID" value="NZ_BMRK01000002.1"/>
</dbReference>
<evidence type="ECO:0000313" key="8">
    <source>
        <dbReference type="Proteomes" id="UP001142292"/>
    </source>
</evidence>
<reference evidence="7" key="2">
    <citation type="submission" date="2023-01" db="EMBL/GenBank/DDBJ databases">
        <authorList>
            <person name="Sun Q."/>
            <person name="Evtushenko L."/>
        </authorList>
    </citation>
    <scope>NUCLEOTIDE SEQUENCE</scope>
    <source>
        <strain evidence="7">VKM Ac-1246</strain>
    </source>
</reference>
<feature type="transmembrane region" description="Helical" evidence="5">
    <location>
        <begin position="273"/>
        <end position="290"/>
    </location>
</feature>
<dbReference type="InterPro" id="IPR020846">
    <property type="entry name" value="MFS_dom"/>
</dbReference>
<dbReference type="PANTHER" id="PTHR11328">
    <property type="entry name" value="MAJOR FACILITATOR SUPERFAMILY DOMAIN-CONTAINING PROTEIN"/>
    <property type="match status" value="1"/>
</dbReference>
<sequence length="444" mass="46557">MTTVPTVRGATPGTLSAYGTGSIGMGVWVTVPGLLLLYFLTDVLGVTPFLAGLTILAPKIVDVIVHPLLGSRSDREAVRLGHRRSMMTRGAMLGVAMAALFAVPGGLDGWTAAIWVCCWLVVGNLLFASFQVPYLTTASDLDIDYHERTRVFVYRMAFLTVGLLSAGVIAPALTASGERSAYARMAVILGVVIVVTAFVAIRGVRRLTERCGVRPPEANATHSVLDDLRVAWRDRNFRFLALSYLLTGTTTHLFLAALPFVTDHIFENNKLTALLMGLFLGPALVAGPAWRALSKRIGKQRGLLLCQAIFVVGSLVLLAGAAVGIAVTAPAVVALGVAFAGLQLFAFSMVPDAVDAARSAGVSRAGAYTGAWTATEALGTALGPYIYAGVLGLGGFVSATAGEDVVQSDSALTAVIIGFTIVPAVLMAGAILFQRRYELDSTAS</sequence>
<evidence type="ECO:0000256" key="5">
    <source>
        <dbReference type="SAM" id="Phobius"/>
    </source>
</evidence>
<feature type="transmembrane region" description="Helical" evidence="5">
    <location>
        <begin position="90"/>
        <end position="107"/>
    </location>
</feature>
<feature type="transmembrane region" description="Helical" evidence="5">
    <location>
        <begin position="46"/>
        <end position="69"/>
    </location>
</feature>
<evidence type="ECO:0000256" key="4">
    <source>
        <dbReference type="ARBA" id="ARBA00023136"/>
    </source>
</evidence>
<comment type="caution">
    <text evidence="7">The sequence shown here is derived from an EMBL/GenBank/DDBJ whole genome shotgun (WGS) entry which is preliminary data.</text>
</comment>
<feature type="transmembrane region" description="Helical" evidence="5">
    <location>
        <begin position="411"/>
        <end position="433"/>
    </location>
</feature>
<feature type="transmembrane region" description="Helical" evidence="5">
    <location>
        <begin position="331"/>
        <end position="350"/>
    </location>
</feature>
<evidence type="ECO:0000256" key="1">
    <source>
        <dbReference type="ARBA" id="ARBA00004651"/>
    </source>
</evidence>
<dbReference type="SUPFAM" id="SSF103473">
    <property type="entry name" value="MFS general substrate transporter"/>
    <property type="match status" value="1"/>
</dbReference>
<keyword evidence="8" id="KW-1185">Reference proteome</keyword>
<accession>A0ABQ5SPK9</accession>
<evidence type="ECO:0000256" key="3">
    <source>
        <dbReference type="ARBA" id="ARBA00022989"/>
    </source>
</evidence>
<dbReference type="EMBL" id="BSEL01000001">
    <property type="protein sequence ID" value="GLJ66088.1"/>
    <property type="molecule type" value="Genomic_DNA"/>
</dbReference>
<feature type="transmembrane region" description="Helical" evidence="5">
    <location>
        <begin position="156"/>
        <end position="175"/>
    </location>
</feature>
<evidence type="ECO:0000256" key="2">
    <source>
        <dbReference type="ARBA" id="ARBA00022692"/>
    </source>
</evidence>
<protein>
    <submittedName>
        <fullName evidence="7">MFS transporter</fullName>
    </submittedName>
</protein>
<feature type="transmembrane region" description="Helical" evidence="5">
    <location>
        <begin position="302"/>
        <end position="325"/>
    </location>
</feature>
<evidence type="ECO:0000313" key="7">
    <source>
        <dbReference type="EMBL" id="GLJ66088.1"/>
    </source>
</evidence>
<dbReference type="PANTHER" id="PTHR11328:SF24">
    <property type="entry name" value="MAJOR FACILITATOR SUPERFAMILY (MFS) PROFILE DOMAIN-CONTAINING PROTEIN"/>
    <property type="match status" value="1"/>
</dbReference>
<dbReference type="Gene3D" id="1.20.1250.20">
    <property type="entry name" value="MFS general substrate transporter like domains"/>
    <property type="match status" value="2"/>
</dbReference>
<keyword evidence="4 5" id="KW-0472">Membrane</keyword>
<name>A0ABQ5SPK9_9ACTN</name>
<feature type="transmembrane region" description="Helical" evidence="5">
    <location>
        <begin position="239"/>
        <end position="261"/>
    </location>
</feature>
<evidence type="ECO:0000259" key="6">
    <source>
        <dbReference type="PROSITE" id="PS50850"/>
    </source>
</evidence>
<dbReference type="PROSITE" id="PS50850">
    <property type="entry name" value="MFS"/>
    <property type="match status" value="1"/>
</dbReference>
<keyword evidence="3 5" id="KW-1133">Transmembrane helix</keyword>
<keyword evidence="2 5" id="KW-0812">Transmembrane</keyword>
<feature type="transmembrane region" description="Helical" evidence="5">
    <location>
        <begin position="371"/>
        <end position="399"/>
    </location>
</feature>
<gene>
    <name evidence="7" type="ORF">GCM10017579_01240</name>
</gene>
<dbReference type="Pfam" id="PF13347">
    <property type="entry name" value="MFS_2"/>
    <property type="match status" value="1"/>
</dbReference>
<feature type="transmembrane region" description="Helical" evidence="5">
    <location>
        <begin position="113"/>
        <end position="135"/>
    </location>
</feature>
<proteinExistence type="predicted"/>
<feature type="domain" description="Major facilitator superfamily (MFS) profile" evidence="6">
    <location>
        <begin position="236"/>
        <end position="444"/>
    </location>
</feature>
<feature type="transmembrane region" description="Helical" evidence="5">
    <location>
        <begin position="181"/>
        <end position="201"/>
    </location>
</feature>
<organism evidence="7 8">
    <name type="scientific">Nocardioides luteus</name>
    <dbReference type="NCBI Taxonomy" id="1844"/>
    <lineage>
        <taxon>Bacteria</taxon>
        <taxon>Bacillati</taxon>
        <taxon>Actinomycetota</taxon>
        <taxon>Actinomycetes</taxon>
        <taxon>Propionibacteriales</taxon>
        <taxon>Nocardioidaceae</taxon>
        <taxon>Nocardioides</taxon>
    </lineage>
</organism>
<comment type="subcellular location">
    <subcellularLocation>
        <location evidence="1">Cell membrane</location>
        <topology evidence="1">Multi-pass membrane protein</topology>
    </subcellularLocation>
</comment>
<dbReference type="InterPro" id="IPR039672">
    <property type="entry name" value="MFS_2"/>
</dbReference>
<dbReference type="Proteomes" id="UP001142292">
    <property type="component" value="Unassembled WGS sequence"/>
</dbReference>
<dbReference type="InterPro" id="IPR036259">
    <property type="entry name" value="MFS_trans_sf"/>
</dbReference>
<feature type="transmembrane region" description="Helical" evidence="5">
    <location>
        <begin position="21"/>
        <end position="40"/>
    </location>
</feature>